<dbReference type="SUPFAM" id="SSF52374">
    <property type="entry name" value="Nucleotidylyl transferase"/>
    <property type="match status" value="1"/>
</dbReference>
<evidence type="ECO:0000256" key="1">
    <source>
        <dbReference type="ARBA" id="ARBA00022679"/>
    </source>
</evidence>
<dbReference type="InterPro" id="IPR050385">
    <property type="entry name" value="Archaeal_FAD_synthase"/>
</dbReference>
<comment type="caution">
    <text evidence="4">The sequence shown here is derived from an EMBL/GenBank/DDBJ whole genome shotgun (WGS) entry which is preliminary data.</text>
</comment>
<proteinExistence type="predicted"/>
<dbReference type="EMBL" id="MGEJ01000010">
    <property type="protein sequence ID" value="OGL81060.1"/>
    <property type="molecule type" value="Genomic_DNA"/>
</dbReference>
<evidence type="ECO:0000256" key="2">
    <source>
        <dbReference type="ARBA" id="ARBA00022695"/>
    </source>
</evidence>
<reference evidence="4 5" key="1">
    <citation type="journal article" date="2016" name="Nat. Commun.">
        <title>Thousands of microbial genomes shed light on interconnected biogeochemical processes in an aquifer system.</title>
        <authorList>
            <person name="Anantharaman K."/>
            <person name="Brown C.T."/>
            <person name="Hug L.A."/>
            <person name="Sharon I."/>
            <person name="Castelle C.J."/>
            <person name="Probst A.J."/>
            <person name="Thomas B.C."/>
            <person name="Singh A."/>
            <person name="Wilkins M.J."/>
            <person name="Karaoz U."/>
            <person name="Brodie E.L."/>
            <person name="Williams K.H."/>
            <person name="Hubbard S.S."/>
            <person name="Banfield J.F."/>
        </authorList>
    </citation>
    <scope>NUCLEOTIDE SEQUENCE [LARGE SCALE GENOMIC DNA]</scope>
</reference>
<dbReference type="GO" id="GO:0016779">
    <property type="term" value="F:nucleotidyltransferase activity"/>
    <property type="evidence" value="ECO:0007669"/>
    <property type="project" value="UniProtKB-KW"/>
</dbReference>
<name>A0A1F7URZ2_9BACT</name>
<dbReference type="AlphaFoldDB" id="A0A1F7URZ2"/>
<keyword evidence="1" id="KW-0808">Transferase</keyword>
<dbReference type="InterPro" id="IPR004821">
    <property type="entry name" value="Cyt_trans-like"/>
</dbReference>
<gene>
    <name evidence="4" type="ORF">A3B21_01520</name>
</gene>
<keyword evidence="2" id="KW-0548">Nucleotidyltransferase</keyword>
<dbReference type="STRING" id="1802401.A3B21_01520"/>
<sequence>MKKVVVFGVFDLLHPGHLYFLREAKKYGDHLTVVITRDARVLHEKGHTPKLNERERVEMVSALRDVDNVALGDKVGEWKILRKLKPNVICIGYDQDATLIECAGLTYRPKIVRITQYKKYSSRVITAH</sequence>
<accession>A0A1F7URZ2</accession>
<dbReference type="NCBIfam" id="TIGR00125">
    <property type="entry name" value="cyt_tran_rel"/>
    <property type="match status" value="1"/>
</dbReference>
<protein>
    <recommendedName>
        <fullName evidence="3">Cytidyltransferase-like domain-containing protein</fullName>
    </recommendedName>
</protein>
<evidence type="ECO:0000313" key="4">
    <source>
        <dbReference type="EMBL" id="OGL81060.1"/>
    </source>
</evidence>
<dbReference type="Pfam" id="PF01467">
    <property type="entry name" value="CTP_transf_like"/>
    <property type="match status" value="1"/>
</dbReference>
<dbReference type="Proteomes" id="UP000176897">
    <property type="component" value="Unassembled WGS sequence"/>
</dbReference>
<evidence type="ECO:0000313" key="5">
    <source>
        <dbReference type="Proteomes" id="UP000176897"/>
    </source>
</evidence>
<dbReference type="InterPro" id="IPR014729">
    <property type="entry name" value="Rossmann-like_a/b/a_fold"/>
</dbReference>
<feature type="domain" description="Cytidyltransferase-like" evidence="3">
    <location>
        <begin position="6"/>
        <end position="99"/>
    </location>
</feature>
<evidence type="ECO:0000259" key="3">
    <source>
        <dbReference type="Pfam" id="PF01467"/>
    </source>
</evidence>
<dbReference type="PANTHER" id="PTHR43793:SF1">
    <property type="entry name" value="FAD SYNTHASE"/>
    <property type="match status" value="1"/>
</dbReference>
<organism evidence="4 5">
    <name type="scientific">Candidatus Uhrbacteria bacterium RIFCSPLOWO2_01_FULL_47_24</name>
    <dbReference type="NCBI Taxonomy" id="1802401"/>
    <lineage>
        <taxon>Bacteria</taxon>
        <taxon>Candidatus Uhriibacteriota</taxon>
    </lineage>
</organism>
<dbReference type="Gene3D" id="3.40.50.620">
    <property type="entry name" value="HUPs"/>
    <property type="match status" value="1"/>
</dbReference>
<dbReference type="PANTHER" id="PTHR43793">
    <property type="entry name" value="FAD SYNTHASE"/>
    <property type="match status" value="1"/>
</dbReference>